<evidence type="ECO:0000313" key="1">
    <source>
        <dbReference type="EMBL" id="KAG5574288.1"/>
    </source>
</evidence>
<keyword evidence="2" id="KW-1185">Reference proteome</keyword>
<name>A0A9J5WH50_SOLCO</name>
<reference evidence="1 2" key="1">
    <citation type="submission" date="2020-09" db="EMBL/GenBank/DDBJ databases">
        <title>De no assembly of potato wild relative species, Solanum commersonii.</title>
        <authorList>
            <person name="Cho K."/>
        </authorList>
    </citation>
    <scope>NUCLEOTIDE SEQUENCE [LARGE SCALE GENOMIC DNA]</scope>
    <source>
        <strain evidence="1">LZ3.2</strain>
        <tissue evidence="1">Leaf</tissue>
    </source>
</reference>
<proteinExistence type="predicted"/>
<dbReference type="AlphaFoldDB" id="A0A9J5WH50"/>
<dbReference type="EMBL" id="JACXVP010000011">
    <property type="protein sequence ID" value="KAG5574288.1"/>
    <property type="molecule type" value="Genomic_DNA"/>
</dbReference>
<sequence>MIVEERGEQVKDGRNDTVLNKSRMEETKSVVLFAKEILYSYEYVSKLSANLRSYSSYARILRQ</sequence>
<dbReference type="Proteomes" id="UP000824120">
    <property type="component" value="Chromosome 11"/>
</dbReference>
<comment type="caution">
    <text evidence="1">The sequence shown here is derived from an EMBL/GenBank/DDBJ whole genome shotgun (WGS) entry which is preliminary data.</text>
</comment>
<organism evidence="1 2">
    <name type="scientific">Solanum commersonii</name>
    <name type="common">Commerson's wild potato</name>
    <name type="synonym">Commerson's nightshade</name>
    <dbReference type="NCBI Taxonomy" id="4109"/>
    <lineage>
        <taxon>Eukaryota</taxon>
        <taxon>Viridiplantae</taxon>
        <taxon>Streptophyta</taxon>
        <taxon>Embryophyta</taxon>
        <taxon>Tracheophyta</taxon>
        <taxon>Spermatophyta</taxon>
        <taxon>Magnoliopsida</taxon>
        <taxon>eudicotyledons</taxon>
        <taxon>Gunneridae</taxon>
        <taxon>Pentapetalae</taxon>
        <taxon>asterids</taxon>
        <taxon>lamiids</taxon>
        <taxon>Solanales</taxon>
        <taxon>Solanaceae</taxon>
        <taxon>Solanoideae</taxon>
        <taxon>Solaneae</taxon>
        <taxon>Solanum</taxon>
    </lineage>
</organism>
<protein>
    <submittedName>
        <fullName evidence="1">Uncharacterized protein</fullName>
    </submittedName>
</protein>
<gene>
    <name evidence="1" type="ORF">H5410_054422</name>
</gene>
<accession>A0A9J5WH50</accession>
<evidence type="ECO:0000313" key="2">
    <source>
        <dbReference type="Proteomes" id="UP000824120"/>
    </source>
</evidence>